<dbReference type="InterPro" id="IPR020591">
    <property type="entry name" value="Chromosome_initiator_DnaA-like"/>
</dbReference>
<proteinExistence type="predicted"/>
<sequence length="323" mass="35878">MGYSKSVLARASHILQERRAAAEQQAQRQREAVLKRCPELSTIEREMAATGLSAVRAVGDPQHARKTVQTLAKRNLELQEERRQLLLRHGFSEDCLQPAYTCKKCSDTGFQNGAVCECRARLLRELAFQELAAQSPLKLSDFQSFRLDLYADEPDETGLVPREEMAAILSICKTYAAEFSEHADSLFLYGKTGLGKTHLSLAIAAAAIDKGFGVVYGSAPTLLGKLEKERFGRAPDENTEGLLADCDLLILDDLGAEYTTGYTKAALYELLNTRLLRGKPTILNSNLTFPELEARYSDRVTSRILGNYTVLHFAGGDMRIRLR</sequence>
<protein>
    <submittedName>
        <fullName evidence="2">ATP-binding protein</fullName>
    </submittedName>
</protein>
<dbReference type="SMART" id="SM00382">
    <property type="entry name" value="AAA"/>
    <property type="match status" value="1"/>
</dbReference>
<dbReference type="EMBL" id="DVMW01000008">
    <property type="protein sequence ID" value="HIU35142.1"/>
    <property type="molecule type" value="Genomic_DNA"/>
</dbReference>
<organism evidence="2 3">
    <name type="scientific">Candidatus Fimenecus excrementigallinarum</name>
    <dbReference type="NCBI Taxonomy" id="2840816"/>
    <lineage>
        <taxon>Bacteria</taxon>
        <taxon>Bacillati</taxon>
        <taxon>Bacillota</taxon>
        <taxon>Clostridia</taxon>
        <taxon>Candidatus Fimenecus</taxon>
    </lineage>
</organism>
<feature type="domain" description="AAA+ ATPase" evidence="1">
    <location>
        <begin position="182"/>
        <end position="311"/>
    </location>
</feature>
<evidence type="ECO:0000313" key="3">
    <source>
        <dbReference type="Proteomes" id="UP000824071"/>
    </source>
</evidence>
<dbReference type="Gene3D" id="3.40.50.300">
    <property type="entry name" value="P-loop containing nucleotide triphosphate hydrolases"/>
    <property type="match status" value="1"/>
</dbReference>
<evidence type="ECO:0000259" key="1">
    <source>
        <dbReference type="SMART" id="SM00382"/>
    </source>
</evidence>
<dbReference type="InterPro" id="IPR027417">
    <property type="entry name" value="P-loop_NTPase"/>
</dbReference>
<evidence type="ECO:0000313" key="2">
    <source>
        <dbReference type="EMBL" id="HIU35142.1"/>
    </source>
</evidence>
<dbReference type="SUPFAM" id="SSF52540">
    <property type="entry name" value="P-loop containing nucleoside triphosphate hydrolases"/>
    <property type="match status" value="1"/>
</dbReference>
<reference evidence="2" key="2">
    <citation type="journal article" date="2021" name="PeerJ">
        <title>Extensive microbial diversity within the chicken gut microbiome revealed by metagenomics and culture.</title>
        <authorList>
            <person name="Gilroy R."/>
            <person name="Ravi A."/>
            <person name="Getino M."/>
            <person name="Pursley I."/>
            <person name="Horton D.L."/>
            <person name="Alikhan N.F."/>
            <person name="Baker D."/>
            <person name="Gharbi K."/>
            <person name="Hall N."/>
            <person name="Watson M."/>
            <person name="Adriaenssens E.M."/>
            <person name="Foster-Nyarko E."/>
            <person name="Jarju S."/>
            <person name="Secka A."/>
            <person name="Antonio M."/>
            <person name="Oren A."/>
            <person name="Chaudhuri R.R."/>
            <person name="La Ragione R."/>
            <person name="Hildebrand F."/>
            <person name="Pallen M.J."/>
        </authorList>
    </citation>
    <scope>NUCLEOTIDE SEQUENCE</scope>
    <source>
        <strain evidence="2">ChiGjej1B1-19959</strain>
    </source>
</reference>
<dbReference type="GO" id="GO:0005524">
    <property type="term" value="F:ATP binding"/>
    <property type="evidence" value="ECO:0007669"/>
    <property type="project" value="UniProtKB-KW"/>
</dbReference>
<name>A0A9D1LDY2_9FIRM</name>
<keyword evidence="2" id="KW-0067">ATP-binding</keyword>
<accession>A0A9D1LDY2</accession>
<dbReference type="InterPro" id="IPR002611">
    <property type="entry name" value="IstB_ATP-bd"/>
</dbReference>
<keyword evidence="2" id="KW-0547">Nucleotide-binding</keyword>
<dbReference type="Proteomes" id="UP000824071">
    <property type="component" value="Unassembled WGS sequence"/>
</dbReference>
<dbReference type="NCBIfam" id="NF005304">
    <property type="entry name" value="PRK06835.1"/>
    <property type="match status" value="1"/>
</dbReference>
<gene>
    <name evidence="2" type="ORF">IAC53_00850</name>
</gene>
<dbReference type="PRINTS" id="PR00051">
    <property type="entry name" value="DNAA"/>
</dbReference>
<comment type="caution">
    <text evidence="2">The sequence shown here is derived from an EMBL/GenBank/DDBJ whole genome shotgun (WGS) entry which is preliminary data.</text>
</comment>
<dbReference type="AlphaFoldDB" id="A0A9D1LDY2"/>
<dbReference type="InterPro" id="IPR003593">
    <property type="entry name" value="AAA+_ATPase"/>
</dbReference>
<dbReference type="PANTHER" id="PTHR30050:SF4">
    <property type="entry name" value="ATP-BINDING PROTEIN RV3427C IN INSERTION SEQUENCE-RELATED"/>
    <property type="match status" value="1"/>
</dbReference>
<dbReference type="Pfam" id="PF01695">
    <property type="entry name" value="IstB_IS21"/>
    <property type="match status" value="1"/>
</dbReference>
<dbReference type="GO" id="GO:0006260">
    <property type="term" value="P:DNA replication"/>
    <property type="evidence" value="ECO:0007669"/>
    <property type="project" value="TreeGrafter"/>
</dbReference>
<reference evidence="2" key="1">
    <citation type="submission" date="2020-10" db="EMBL/GenBank/DDBJ databases">
        <authorList>
            <person name="Gilroy R."/>
        </authorList>
    </citation>
    <scope>NUCLEOTIDE SEQUENCE</scope>
    <source>
        <strain evidence="2">ChiGjej1B1-19959</strain>
    </source>
</reference>
<dbReference type="PANTHER" id="PTHR30050">
    <property type="entry name" value="CHROMOSOMAL REPLICATION INITIATOR PROTEIN DNAA"/>
    <property type="match status" value="1"/>
</dbReference>